<proteinExistence type="predicted"/>
<dbReference type="RefSeq" id="YP_008658555.1">
    <property type="nucleotide sequence ID" value="NC_022563.1"/>
</dbReference>
<feature type="region of interest" description="Disordered" evidence="1">
    <location>
        <begin position="33"/>
        <end position="63"/>
    </location>
</feature>
<evidence type="ECO:0000313" key="4">
    <source>
        <dbReference type="Proteomes" id="UP000144311"/>
    </source>
</evidence>
<name>Q1HTQ5_9POXV</name>
<organism evidence="2">
    <name type="scientific">Squirrelpox virus</name>
    <dbReference type="NCBI Taxonomy" id="240426"/>
    <lineage>
        <taxon>Viruses</taxon>
        <taxon>Varidnaviria</taxon>
        <taxon>Bamfordvirae</taxon>
        <taxon>Nucleocytoviricota</taxon>
        <taxon>Pokkesviricetes</taxon>
        <taxon>Chitovirales</taxon>
        <taxon>Poxviridae</taxon>
        <taxon>Chordopoxvirinae</taxon>
        <taxon>Sciuripoxvirus</taxon>
        <taxon>Sciuripoxvirus squirrelpox</taxon>
    </lineage>
</organism>
<dbReference type="Proteomes" id="UP000144311">
    <property type="component" value="Segment"/>
</dbReference>
<accession>Q1HTQ5</accession>
<evidence type="ECO:0000256" key="1">
    <source>
        <dbReference type="SAM" id="MobiDB-lite"/>
    </source>
</evidence>
<feature type="compositionally biased region" description="Low complexity" evidence="1">
    <location>
        <begin position="33"/>
        <end position="61"/>
    </location>
</feature>
<sequence length="361" mass="39556">MDSASGSANPAADTVDADVTTAASDAAAAAPASAVASDASVSTDPASSSSADSASSSTDPAADPDADYTYEVCAMPDIRELCREVLSEEGVIVLRHISTAECLVCRAGRCCVCDAGDGYGVPLTDDQIRNPVCLVRHISAAHKGNDASLAALVRYVETVERDTLFNSVLMGQLERVQRRAWESQLGRPGRRCITGWNVDTVWRNGRFFLAIIGALLTTEGMRKMFMDTVMRYPGCTLNDGNCCMCEIAGWSSHIGFDEFTEFIETADSLACRLRHLFCQSSRSGYVLNSSEHSDSFSYDVRPQYPLAKLRDRAFVVFANSMYRAGVWQYGRVITQTIARAERWSPSTRRAPRSGRVWRLWF</sequence>
<dbReference type="EMBL" id="HE601899">
    <property type="protein sequence ID" value="CCD83313.1"/>
    <property type="molecule type" value="Genomic_DNA"/>
</dbReference>
<protein>
    <submittedName>
        <fullName evidence="2">C8R</fullName>
    </submittedName>
    <submittedName>
        <fullName evidence="3">Death effector domain protein</fullName>
    </submittedName>
</protein>
<keyword evidence="4" id="KW-1185">Reference proteome</keyword>
<reference evidence="2" key="1">
    <citation type="journal article" date="2006" name="J. Gen. Virol.">
        <title>Genomic characterization of a novel poxvirus contributing to the decline of the red squirrel (Sciurus vulgaris) in the UK.</title>
        <authorList>
            <person name="McInnes C.J."/>
            <person name="Wood A.R."/>
            <person name="Thomas K."/>
            <person name="Sainsbury A.W."/>
            <person name="Gurnell J."/>
            <person name="Dein F.J."/>
            <person name="Nettleton P.F."/>
        </authorList>
    </citation>
    <scope>NUCLEOTIDE SEQUENCE</scope>
    <source>
        <strain evidence="2">1296/99</strain>
    </source>
</reference>
<dbReference type="GeneID" id="18158438"/>
<reference evidence="3 4" key="2">
    <citation type="submission" date="2011-10" db="EMBL/GenBank/DDBJ databases">
        <authorList>
            <person name="Darby A."/>
        </authorList>
    </citation>
    <scope>NUCLEOTIDE SEQUENCE [LARGE SCALE GENOMIC DNA]</scope>
    <source>
        <strain evidence="3">Red squirrel UK</strain>
    </source>
</reference>
<dbReference type="KEGG" id="vg:18158438"/>
<dbReference type="EMBL" id="AH015635">
    <property type="protein sequence ID" value="ABD51481.1"/>
    <property type="molecule type" value="Genomic_DNA"/>
</dbReference>
<reference evidence="3 4" key="3">
    <citation type="submission" date="2013-10" db="EMBL/GenBank/DDBJ databases">
        <title>The genome of epidemic Squirrel Poxvirus reveals novel virulence genes.</title>
        <authorList>
            <person name="Darby A.C."/>
            <person name="McInnes C.J."/>
            <person name="Kjaer K.H."/>
            <person name="Wood A.R."/>
            <person name="Hughes M."/>
            <person name="Martensen P.M."/>
            <person name="Radford A.D."/>
            <person name="Hall N."/>
            <person name="Chantrey J."/>
        </authorList>
    </citation>
    <scope>NUCLEOTIDE SEQUENCE [LARGE SCALE GENOMIC DNA]</scope>
    <source>
        <strain evidence="3">Red squirrel UK</strain>
    </source>
</reference>
<evidence type="ECO:0000313" key="2">
    <source>
        <dbReference type="EMBL" id="ABD51481.1"/>
    </source>
</evidence>
<gene>
    <name evidence="2" type="primary">C8R</name>
    <name evidence="3" type="ORF">SQPV_1300</name>
</gene>
<evidence type="ECO:0000313" key="3">
    <source>
        <dbReference type="EMBL" id="CCD83313.1"/>
    </source>
</evidence>